<protein>
    <recommendedName>
        <fullName evidence="3">Sulfatase N-terminal domain-containing protein</fullName>
    </recommendedName>
</protein>
<gene>
    <name evidence="4" type="ORF">S01H1_42890</name>
</gene>
<evidence type="ECO:0000256" key="1">
    <source>
        <dbReference type="ARBA" id="ARBA00022723"/>
    </source>
</evidence>
<evidence type="ECO:0000259" key="3">
    <source>
        <dbReference type="Pfam" id="PF00884"/>
    </source>
</evidence>
<feature type="domain" description="Sulfatase N-terminal" evidence="3">
    <location>
        <begin position="13"/>
        <end position="193"/>
    </location>
</feature>
<sequence>TDVGIGETGIHLHDQDVAAGALQFLSQRQAADGPFFLLVGFLAPHFPLKVPEGYWAPYVDQVPLPVIPEGHLESQPLNYRHLRIGFNVEDVPDEVVRDARELYYGQTQWADGQIGQVLDSLAASELADNTIVIYTTDHGENMGEHGLWWKSCMYEHAARVPLIVNWPARWAGSQRRAGACSLLDLNRTIAELAAAEAPGDWNGDSMVGWLDDPNAPWKDLAVSEYYAHLIASGFAMLRTGNHKYVCHTPADDEHSVERELYDLQAD</sequence>
<organism evidence="4">
    <name type="scientific">marine sediment metagenome</name>
    <dbReference type="NCBI Taxonomy" id="412755"/>
    <lineage>
        <taxon>unclassified sequences</taxon>
        <taxon>metagenomes</taxon>
        <taxon>ecological metagenomes</taxon>
    </lineage>
</organism>
<dbReference type="GO" id="GO:0005737">
    <property type="term" value="C:cytoplasm"/>
    <property type="evidence" value="ECO:0007669"/>
    <property type="project" value="TreeGrafter"/>
</dbReference>
<keyword evidence="2" id="KW-0378">Hydrolase</keyword>
<feature type="non-terminal residue" evidence="4">
    <location>
        <position position="266"/>
    </location>
</feature>
<dbReference type="Gene3D" id="3.40.720.10">
    <property type="entry name" value="Alkaline Phosphatase, subunit A"/>
    <property type="match status" value="1"/>
</dbReference>
<reference evidence="4" key="1">
    <citation type="journal article" date="2014" name="Front. Microbiol.">
        <title>High frequency of phylogenetically diverse reductive dehalogenase-homologous genes in deep subseafloor sedimentary metagenomes.</title>
        <authorList>
            <person name="Kawai M."/>
            <person name="Futagami T."/>
            <person name="Toyoda A."/>
            <person name="Takaki Y."/>
            <person name="Nishi S."/>
            <person name="Hori S."/>
            <person name="Arai W."/>
            <person name="Tsubouchi T."/>
            <person name="Morono Y."/>
            <person name="Uchiyama I."/>
            <person name="Ito T."/>
            <person name="Fujiyama A."/>
            <person name="Inagaki F."/>
            <person name="Takami H."/>
        </authorList>
    </citation>
    <scope>NUCLEOTIDE SEQUENCE</scope>
    <source>
        <strain evidence="4">Expedition CK06-06</strain>
    </source>
</reference>
<dbReference type="PANTHER" id="PTHR45953">
    <property type="entry name" value="IDURONATE 2-SULFATASE"/>
    <property type="match status" value="1"/>
</dbReference>
<dbReference type="SUPFAM" id="SSF53649">
    <property type="entry name" value="Alkaline phosphatase-like"/>
    <property type="match status" value="1"/>
</dbReference>
<dbReference type="EMBL" id="BARS01027296">
    <property type="protein sequence ID" value="GAG10348.1"/>
    <property type="molecule type" value="Genomic_DNA"/>
</dbReference>
<evidence type="ECO:0000256" key="2">
    <source>
        <dbReference type="ARBA" id="ARBA00022801"/>
    </source>
</evidence>
<dbReference type="Pfam" id="PF00884">
    <property type="entry name" value="Sulfatase"/>
    <property type="match status" value="1"/>
</dbReference>
<dbReference type="GO" id="GO:0008484">
    <property type="term" value="F:sulfuric ester hydrolase activity"/>
    <property type="evidence" value="ECO:0007669"/>
    <property type="project" value="TreeGrafter"/>
</dbReference>
<dbReference type="AlphaFoldDB" id="X0VCX5"/>
<keyword evidence="1" id="KW-0479">Metal-binding</keyword>
<name>X0VCX5_9ZZZZ</name>
<dbReference type="InterPro" id="IPR000917">
    <property type="entry name" value="Sulfatase_N"/>
</dbReference>
<feature type="non-terminal residue" evidence="4">
    <location>
        <position position="1"/>
    </location>
</feature>
<dbReference type="InterPro" id="IPR017850">
    <property type="entry name" value="Alkaline_phosphatase_core_sf"/>
</dbReference>
<comment type="caution">
    <text evidence="4">The sequence shown here is derived from an EMBL/GenBank/DDBJ whole genome shotgun (WGS) entry which is preliminary data.</text>
</comment>
<proteinExistence type="predicted"/>
<dbReference type="PANTHER" id="PTHR45953:SF1">
    <property type="entry name" value="IDURONATE 2-SULFATASE"/>
    <property type="match status" value="1"/>
</dbReference>
<accession>X0VCX5</accession>
<evidence type="ECO:0000313" key="4">
    <source>
        <dbReference type="EMBL" id="GAG10348.1"/>
    </source>
</evidence>
<dbReference type="GO" id="GO:0046872">
    <property type="term" value="F:metal ion binding"/>
    <property type="evidence" value="ECO:0007669"/>
    <property type="project" value="UniProtKB-KW"/>
</dbReference>